<accession>A0A173T7R1</accession>
<sequence>MSYQIHITSTAEHDIMQAADYIEFTLKNPDAAEHLLDAVAKQIGSLADLPQKFRLVDEPVLASWGIRFVIINHYLAFYTIDEEKQTVIIVRFLYQKSNWSSILRQGFSLM</sequence>
<reference evidence="2 5" key="2">
    <citation type="submission" date="2015-09" db="EMBL/GenBank/DDBJ databases">
        <authorList>
            <consortium name="Pathogen Informatics"/>
        </authorList>
    </citation>
    <scope>NUCLEOTIDE SEQUENCE [LARGE SCALE GENOMIC DNA]</scope>
    <source>
        <strain evidence="2 5">2789STDY5608891</strain>
    </source>
</reference>
<gene>
    <name evidence="2" type="ORF">ERS852448_01370</name>
    <name evidence="3" type="ORF">GKE72_12225</name>
    <name evidence="4" type="ORF">LG34_13840</name>
</gene>
<proteinExistence type="predicted"/>
<dbReference type="Proteomes" id="UP000431304">
    <property type="component" value="Unassembled WGS sequence"/>
</dbReference>
<dbReference type="OrthoDB" id="3268478at2"/>
<dbReference type="EMBL" id="CYYA01000007">
    <property type="protein sequence ID" value="CUM98681.1"/>
    <property type="molecule type" value="Genomic_DNA"/>
</dbReference>
<keyword evidence="1" id="KW-1277">Toxin-antitoxin system</keyword>
<dbReference type="Proteomes" id="UP000245288">
    <property type="component" value="Unassembled WGS sequence"/>
</dbReference>
<dbReference type="Gene3D" id="3.30.2310.20">
    <property type="entry name" value="RelE-like"/>
    <property type="match status" value="1"/>
</dbReference>
<dbReference type="EMBL" id="JRFU01000153">
    <property type="protein sequence ID" value="PWE85785.1"/>
    <property type="molecule type" value="Genomic_DNA"/>
</dbReference>
<evidence type="ECO:0000313" key="5">
    <source>
        <dbReference type="Proteomes" id="UP000095492"/>
    </source>
</evidence>
<dbReference type="RefSeq" id="WP_021738820.1">
    <property type="nucleotide sequence ID" value="NZ_CABKSU010000042.1"/>
</dbReference>
<evidence type="ECO:0000313" key="7">
    <source>
        <dbReference type="Proteomes" id="UP000431304"/>
    </source>
</evidence>
<organism evidence="2 5">
    <name type="scientific">Eubacterium ramulus</name>
    <dbReference type="NCBI Taxonomy" id="39490"/>
    <lineage>
        <taxon>Bacteria</taxon>
        <taxon>Bacillati</taxon>
        <taxon>Bacillota</taxon>
        <taxon>Clostridia</taxon>
        <taxon>Eubacteriales</taxon>
        <taxon>Eubacteriaceae</taxon>
        <taxon>Eubacterium</taxon>
    </lineage>
</organism>
<reference evidence="3 7" key="3">
    <citation type="journal article" date="2019" name="Nat. Med.">
        <title>A library of human gut bacterial isolates paired with longitudinal multiomics data enables mechanistic microbiome research.</title>
        <authorList>
            <person name="Poyet M."/>
            <person name="Groussin M."/>
            <person name="Gibbons S.M."/>
            <person name="Avila-Pacheco J."/>
            <person name="Jiang X."/>
            <person name="Kearney S.M."/>
            <person name="Perrotta A.R."/>
            <person name="Berdy B."/>
            <person name="Zhao S."/>
            <person name="Lieberman T.D."/>
            <person name="Swanson P.K."/>
            <person name="Smith M."/>
            <person name="Roesemann S."/>
            <person name="Alexander J.E."/>
            <person name="Rich S.A."/>
            <person name="Livny J."/>
            <person name="Vlamakis H."/>
            <person name="Clish C."/>
            <person name="Bullock K."/>
            <person name="Deik A."/>
            <person name="Scott J."/>
            <person name="Pierce K.A."/>
            <person name="Xavier R.J."/>
            <person name="Alm E.J."/>
        </authorList>
    </citation>
    <scope>NUCLEOTIDE SEQUENCE [LARGE SCALE GENOMIC DNA]</scope>
    <source>
        <strain evidence="3 7">BIOML-A3</strain>
    </source>
</reference>
<dbReference type="InterPro" id="IPR007712">
    <property type="entry name" value="RelE/ParE_toxin"/>
</dbReference>
<name>A0A173T7R1_EUBRA</name>
<evidence type="ECO:0000313" key="6">
    <source>
        <dbReference type="Proteomes" id="UP000245288"/>
    </source>
</evidence>
<evidence type="ECO:0000313" key="4">
    <source>
        <dbReference type="EMBL" id="PWE85785.1"/>
    </source>
</evidence>
<dbReference type="Pfam" id="PF05016">
    <property type="entry name" value="ParE_toxin"/>
    <property type="match status" value="1"/>
</dbReference>
<dbReference type="EMBL" id="WKRA01000022">
    <property type="protein sequence ID" value="MSD16809.1"/>
    <property type="molecule type" value="Genomic_DNA"/>
</dbReference>
<keyword evidence="6" id="KW-1185">Reference proteome</keyword>
<evidence type="ECO:0000313" key="2">
    <source>
        <dbReference type="EMBL" id="CUM98681.1"/>
    </source>
</evidence>
<reference evidence="4 6" key="1">
    <citation type="submission" date="2014-09" db="EMBL/GenBank/DDBJ databases">
        <title>Butyrate-producing bacteria isolated from human gut.</title>
        <authorList>
            <person name="Zhang Q."/>
            <person name="Zhao L."/>
        </authorList>
    </citation>
    <scope>NUCLEOTIDE SEQUENCE [LARGE SCALE GENOMIC DNA]</scope>
    <source>
        <strain evidence="4 6">21</strain>
    </source>
</reference>
<dbReference type="InterPro" id="IPR035093">
    <property type="entry name" value="RelE/ParE_toxin_dom_sf"/>
</dbReference>
<dbReference type="AlphaFoldDB" id="A0A173T7R1"/>
<dbReference type="Proteomes" id="UP000095492">
    <property type="component" value="Unassembled WGS sequence"/>
</dbReference>
<dbReference type="GeneID" id="42786278"/>
<evidence type="ECO:0000256" key="1">
    <source>
        <dbReference type="ARBA" id="ARBA00022649"/>
    </source>
</evidence>
<dbReference type="STRING" id="39490.ERS852448_01370"/>
<evidence type="ECO:0000313" key="3">
    <source>
        <dbReference type="EMBL" id="MSD16809.1"/>
    </source>
</evidence>
<protein>
    <submittedName>
        <fullName evidence="2">Plasmid stabilisation system protein</fullName>
    </submittedName>
    <submittedName>
        <fullName evidence="4">Toxin RelE</fullName>
    </submittedName>
    <submittedName>
        <fullName evidence="3">Type II toxin-antitoxin system RelE/ParE family toxin</fullName>
    </submittedName>
</protein>